<dbReference type="InterPro" id="IPR002933">
    <property type="entry name" value="Peptidase_M20"/>
</dbReference>
<evidence type="ECO:0000256" key="2">
    <source>
        <dbReference type="PIRSR" id="PIRSR005962-1"/>
    </source>
</evidence>
<accession>A0A921AV90</accession>
<dbReference type="SUPFAM" id="SSF55031">
    <property type="entry name" value="Bacterial exopeptidase dimerisation domain"/>
    <property type="match status" value="1"/>
</dbReference>
<feature type="binding site" evidence="2">
    <location>
        <position position="144"/>
    </location>
    <ligand>
        <name>Mn(2+)</name>
        <dbReference type="ChEBI" id="CHEBI:29035"/>
        <label>2</label>
    </ligand>
</feature>
<feature type="binding site" evidence="2">
    <location>
        <position position="146"/>
    </location>
    <ligand>
        <name>Mn(2+)</name>
        <dbReference type="ChEBI" id="CHEBI:29035"/>
        <label>2</label>
    </ligand>
</feature>
<dbReference type="Pfam" id="PF07687">
    <property type="entry name" value="M20_dimer"/>
    <property type="match status" value="1"/>
</dbReference>
<reference evidence="4" key="2">
    <citation type="submission" date="2021-09" db="EMBL/GenBank/DDBJ databases">
        <authorList>
            <person name="Gilroy R."/>
        </authorList>
    </citation>
    <scope>NUCLEOTIDE SEQUENCE</scope>
    <source>
        <strain evidence="4">ChiGjej2B2-19336</strain>
    </source>
</reference>
<dbReference type="NCBIfam" id="TIGR01891">
    <property type="entry name" value="amidohydrolases"/>
    <property type="match status" value="1"/>
</dbReference>
<dbReference type="InterPro" id="IPR036264">
    <property type="entry name" value="Bact_exopeptidase_dim_dom"/>
</dbReference>
<sequence>MTTYHPLISQERLTALRRLFHRHAETGMAEFWTTARIADELEGIGLSPQLGEAASRREALMGVPDEETLRKARQRAESEGASLHWLERMNGMTGLFVDIRPDLPAHTVLRFDIDAVDVEESESDSHLPYKEGFASLHKGICHACGHDGHIALGLGLACELARLRGNLAHNVRLLFQPGEEGCRGARAMAEAGLLKGARHMVAAHIGMRADCDHSLVCGAKGFLATTKFDVTFTGRAAHAGAEPHKGANSLLAAASAALNMHALPRHGEGDSRVTVGTLTAGSGRNTIPAQARMKCETRGAATAVNEYMFKHCRAIIEHTAAMYGQKCEITVMGGSDGADSDDALIRLIRKTAGTVPWFRPELVRDSAPGFGSDDACVHMAAVQHEGGNAAYLMLGSDLAAGHHSPDFDFHESVLLPSVELLTRLVLALDER</sequence>
<evidence type="ECO:0000256" key="1">
    <source>
        <dbReference type="ARBA" id="ARBA00022801"/>
    </source>
</evidence>
<proteinExistence type="predicted"/>
<keyword evidence="2" id="KW-0479">Metal-binding</keyword>
<organism evidence="4 5">
    <name type="scientific">Mailhella massiliensis</name>
    <dbReference type="NCBI Taxonomy" id="1903261"/>
    <lineage>
        <taxon>Bacteria</taxon>
        <taxon>Pseudomonadati</taxon>
        <taxon>Thermodesulfobacteriota</taxon>
        <taxon>Desulfovibrionia</taxon>
        <taxon>Desulfovibrionales</taxon>
        <taxon>Desulfovibrionaceae</taxon>
        <taxon>Mailhella</taxon>
    </lineage>
</organism>
<feature type="domain" description="Peptidase M20 dimerisation" evidence="3">
    <location>
        <begin position="227"/>
        <end position="319"/>
    </location>
</feature>
<dbReference type="PIRSF" id="PIRSF005962">
    <property type="entry name" value="Pept_M20D_amidohydro"/>
    <property type="match status" value="1"/>
</dbReference>
<evidence type="ECO:0000259" key="3">
    <source>
        <dbReference type="Pfam" id="PF07687"/>
    </source>
</evidence>
<dbReference type="GO" id="GO:0046872">
    <property type="term" value="F:metal ion binding"/>
    <property type="evidence" value="ECO:0007669"/>
    <property type="project" value="UniProtKB-KW"/>
</dbReference>
<feature type="binding site" evidence="2">
    <location>
        <position position="180"/>
    </location>
    <ligand>
        <name>Mn(2+)</name>
        <dbReference type="ChEBI" id="CHEBI:29035"/>
        <label>2</label>
    </ligand>
</feature>
<dbReference type="GO" id="GO:0046657">
    <property type="term" value="P:folic acid catabolic process"/>
    <property type="evidence" value="ECO:0007669"/>
    <property type="project" value="TreeGrafter"/>
</dbReference>
<dbReference type="SUPFAM" id="SSF53187">
    <property type="entry name" value="Zn-dependent exopeptidases"/>
    <property type="match status" value="1"/>
</dbReference>
<comment type="cofactor">
    <cofactor evidence="2">
        <name>Mn(2+)</name>
        <dbReference type="ChEBI" id="CHEBI:29035"/>
    </cofactor>
    <text evidence="2">The Mn(2+) ion enhances activity.</text>
</comment>
<dbReference type="InterPro" id="IPR011650">
    <property type="entry name" value="Peptidase_M20_dimer"/>
</dbReference>
<dbReference type="PANTHER" id="PTHR30575:SF3">
    <property type="entry name" value="PEPTIDASE M20 DIMERISATION DOMAIN-CONTAINING PROTEIN"/>
    <property type="match status" value="1"/>
</dbReference>
<dbReference type="Proteomes" id="UP000698963">
    <property type="component" value="Unassembled WGS sequence"/>
</dbReference>
<dbReference type="Gene3D" id="3.40.630.10">
    <property type="entry name" value="Zn peptidases"/>
    <property type="match status" value="2"/>
</dbReference>
<dbReference type="GO" id="GO:0016805">
    <property type="term" value="F:dipeptidase activity"/>
    <property type="evidence" value="ECO:0007669"/>
    <property type="project" value="TreeGrafter"/>
</dbReference>
<dbReference type="EMBL" id="DYZA01000068">
    <property type="protein sequence ID" value="HJD96729.1"/>
    <property type="molecule type" value="Genomic_DNA"/>
</dbReference>
<dbReference type="PANTHER" id="PTHR30575">
    <property type="entry name" value="PEPTIDASE M20"/>
    <property type="match status" value="1"/>
</dbReference>
<dbReference type="AlphaFoldDB" id="A0A921AV90"/>
<comment type="caution">
    <text evidence="4">The sequence shown here is derived from an EMBL/GenBank/DDBJ whole genome shotgun (WGS) entry which is preliminary data.</text>
</comment>
<keyword evidence="1" id="KW-0378">Hydrolase</keyword>
<feature type="binding site" evidence="2">
    <location>
        <position position="403"/>
    </location>
    <ligand>
        <name>Mn(2+)</name>
        <dbReference type="ChEBI" id="CHEBI:29035"/>
        <label>2</label>
    </ligand>
</feature>
<dbReference type="GO" id="GO:0005737">
    <property type="term" value="C:cytoplasm"/>
    <property type="evidence" value="ECO:0007669"/>
    <property type="project" value="TreeGrafter"/>
</dbReference>
<dbReference type="GO" id="GO:0071713">
    <property type="term" value="F:para-aminobenzoyl-glutamate hydrolase activity"/>
    <property type="evidence" value="ECO:0007669"/>
    <property type="project" value="TreeGrafter"/>
</dbReference>
<dbReference type="InterPro" id="IPR052030">
    <property type="entry name" value="Peptidase_M20/M20A_hydrolases"/>
</dbReference>
<dbReference type="InterPro" id="IPR017439">
    <property type="entry name" value="Amidohydrolase"/>
</dbReference>
<feature type="binding site" evidence="2">
    <location>
        <position position="204"/>
    </location>
    <ligand>
        <name>Mn(2+)</name>
        <dbReference type="ChEBI" id="CHEBI:29035"/>
        <label>2</label>
    </ligand>
</feature>
<dbReference type="Pfam" id="PF01546">
    <property type="entry name" value="Peptidase_M20"/>
    <property type="match status" value="1"/>
</dbReference>
<keyword evidence="2" id="KW-0464">Manganese</keyword>
<gene>
    <name evidence="4" type="ORF">K8W16_03670</name>
</gene>
<protein>
    <submittedName>
        <fullName evidence="4">Amidohydrolase</fullName>
    </submittedName>
</protein>
<evidence type="ECO:0000313" key="4">
    <source>
        <dbReference type="EMBL" id="HJD96729.1"/>
    </source>
</evidence>
<name>A0A921AV90_9BACT</name>
<dbReference type="RefSeq" id="WP_304121246.1">
    <property type="nucleotide sequence ID" value="NZ_DYZA01000068.1"/>
</dbReference>
<reference evidence="4" key="1">
    <citation type="journal article" date="2021" name="PeerJ">
        <title>Extensive microbial diversity within the chicken gut microbiome revealed by metagenomics and culture.</title>
        <authorList>
            <person name="Gilroy R."/>
            <person name="Ravi A."/>
            <person name="Getino M."/>
            <person name="Pursley I."/>
            <person name="Horton D.L."/>
            <person name="Alikhan N.F."/>
            <person name="Baker D."/>
            <person name="Gharbi K."/>
            <person name="Hall N."/>
            <person name="Watson M."/>
            <person name="Adriaenssens E.M."/>
            <person name="Foster-Nyarko E."/>
            <person name="Jarju S."/>
            <person name="Secka A."/>
            <person name="Antonio M."/>
            <person name="Oren A."/>
            <person name="Chaudhuri R.R."/>
            <person name="La Ragione R."/>
            <person name="Hildebrand F."/>
            <person name="Pallen M.J."/>
        </authorList>
    </citation>
    <scope>NUCLEOTIDE SEQUENCE</scope>
    <source>
        <strain evidence="4">ChiGjej2B2-19336</strain>
    </source>
</reference>
<evidence type="ECO:0000313" key="5">
    <source>
        <dbReference type="Proteomes" id="UP000698963"/>
    </source>
</evidence>